<keyword evidence="2" id="KW-1185">Reference proteome</keyword>
<dbReference type="STRING" id="1193682.BJP25_20420"/>
<dbReference type="OrthoDB" id="3204481at2"/>
<dbReference type="EMBL" id="MKQR01000016">
    <property type="protein sequence ID" value="OLR92447.1"/>
    <property type="molecule type" value="Genomic_DNA"/>
</dbReference>
<sequence>MTSTQRPRRVQPLDRPWLGQRSVLLATPVRTDVAAIRAALLRFAHLHPDSPIASRLDAATGRWLPVPPHQRAAHVERLVTTAPDPDPDDLEAHVRRYRVTAPDLPVVVVVSPTAVLTEISHAVGDAATFTRLTMAISRASGLDELAHRTGTRTVLRALRSGLRAHRQDWADFVRHRVAPPRTTTSGPPQQCRPDFTGTVVPAAALREITRWRNAHARGTSITSVLTTMTHRAFTDLGVPVRDDGLWALIDIRGLLPDAPHRWGNLSKSLYLTAALRDPAAVEAAMKQARDTSRALPALVLGSLTGAVATPQQPPTRAPRPDAVTLTFNSMPTLPGLADMDWVEGAGPRRFFGFGPSMGPEGLTVFAIRTREHLELSASYDSSVISTDTAAKALAALTDPAALLAAMG</sequence>
<comment type="caution">
    <text evidence="1">The sequence shown here is derived from an EMBL/GenBank/DDBJ whole genome shotgun (WGS) entry which is preliminary data.</text>
</comment>
<accession>A0A1Q9LK64</accession>
<dbReference type="AlphaFoldDB" id="A0A1Q9LK64"/>
<evidence type="ECO:0000313" key="2">
    <source>
        <dbReference type="Proteomes" id="UP000186040"/>
    </source>
</evidence>
<reference evidence="1 2" key="1">
    <citation type="submission" date="2016-10" db="EMBL/GenBank/DDBJ databases">
        <title>The Draft Genome Sequence of Actinokineospora bangkokensis 44EHWT reveals the biosynthetic pathway of antifungal compounds Thailandins with unusual extender unit butylmalonyl-CoA.</title>
        <authorList>
            <person name="Greule A."/>
            <person name="Intra B."/>
            <person name="Flemming S."/>
            <person name="Rommel M.G."/>
            <person name="Panbangred W."/>
            <person name="Bechthold A."/>
        </authorList>
    </citation>
    <scope>NUCLEOTIDE SEQUENCE [LARGE SCALE GENOMIC DNA]</scope>
    <source>
        <strain evidence="1 2">44EHW</strain>
    </source>
</reference>
<protein>
    <recommendedName>
        <fullName evidence="3">Diacylglycerol O-acyltransferase</fullName>
    </recommendedName>
</protein>
<dbReference type="RefSeq" id="WP_075975590.1">
    <property type="nucleotide sequence ID" value="NZ_MKQR01000016.1"/>
</dbReference>
<dbReference type="Proteomes" id="UP000186040">
    <property type="component" value="Unassembled WGS sequence"/>
</dbReference>
<organism evidence="1 2">
    <name type="scientific">Actinokineospora bangkokensis</name>
    <dbReference type="NCBI Taxonomy" id="1193682"/>
    <lineage>
        <taxon>Bacteria</taxon>
        <taxon>Bacillati</taxon>
        <taxon>Actinomycetota</taxon>
        <taxon>Actinomycetes</taxon>
        <taxon>Pseudonocardiales</taxon>
        <taxon>Pseudonocardiaceae</taxon>
        <taxon>Actinokineospora</taxon>
    </lineage>
</organism>
<gene>
    <name evidence="1" type="ORF">BJP25_20420</name>
</gene>
<proteinExistence type="predicted"/>
<evidence type="ECO:0008006" key="3">
    <source>
        <dbReference type="Google" id="ProtNLM"/>
    </source>
</evidence>
<name>A0A1Q9LK64_9PSEU</name>
<evidence type="ECO:0000313" key="1">
    <source>
        <dbReference type="EMBL" id="OLR92447.1"/>
    </source>
</evidence>